<dbReference type="Pfam" id="PF01204">
    <property type="entry name" value="Trehalase"/>
    <property type="match status" value="1"/>
</dbReference>
<evidence type="ECO:0000256" key="4">
    <source>
        <dbReference type="ARBA" id="ARBA00030473"/>
    </source>
</evidence>
<evidence type="ECO:0000256" key="3">
    <source>
        <dbReference type="ARBA" id="ARBA00024422"/>
    </source>
</evidence>
<name>A0A8H7TL18_9HELO</name>
<dbReference type="SUPFAM" id="SSF48208">
    <property type="entry name" value="Six-hairpin glycosidases"/>
    <property type="match status" value="1"/>
</dbReference>
<dbReference type="InterPro" id="IPR008928">
    <property type="entry name" value="6-hairpin_glycosidase_sf"/>
</dbReference>
<evidence type="ECO:0000256" key="1">
    <source>
        <dbReference type="ARBA" id="ARBA00005615"/>
    </source>
</evidence>
<dbReference type="EC" id="3.2.1.28" evidence="2"/>
<evidence type="ECO:0000313" key="5">
    <source>
        <dbReference type="EMBL" id="KAG4420713.1"/>
    </source>
</evidence>
<dbReference type="PANTHER" id="PTHR34987">
    <property type="entry name" value="C, PUTATIVE (AFU_ORTHOLOGUE AFUA_3G02880)-RELATED"/>
    <property type="match status" value="1"/>
</dbReference>
<dbReference type="OrthoDB" id="10036721at2759"/>
<keyword evidence="6" id="KW-1185">Reference proteome</keyword>
<dbReference type="InterPro" id="IPR012341">
    <property type="entry name" value="6hp_glycosidase-like_sf"/>
</dbReference>
<dbReference type="GO" id="GO:0005991">
    <property type="term" value="P:trehalose metabolic process"/>
    <property type="evidence" value="ECO:0007669"/>
    <property type="project" value="InterPro"/>
</dbReference>
<organism evidence="5 6">
    <name type="scientific">Cadophora malorum</name>
    <dbReference type="NCBI Taxonomy" id="108018"/>
    <lineage>
        <taxon>Eukaryota</taxon>
        <taxon>Fungi</taxon>
        <taxon>Dikarya</taxon>
        <taxon>Ascomycota</taxon>
        <taxon>Pezizomycotina</taxon>
        <taxon>Leotiomycetes</taxon>
        <taxon>Helotiales</taxon>
        <taxon>Ploettnerulaceae</taxon>
        <taxon>Cadophora</taxon>
    </lineage>
</organism>
<protein>
    <recommendedName>
        <fullName evidence="3">Cytosolic neutral trehalase</fullName>
        <ecNumber evidence="2">3.2.1.28</ecNumber>
    </recommendedName>
    <alternativeName>
        <fullName evidence="4">Alpha,alpha-trehalase</fullName>
    </alternativeName>
</protein>
<evidence type="ECO:0000313" key="6">
    <source>
        <dbReference type="Proteomes" id="UP000664132"/>
    </source>
</evidence>
<dbReference type="PANTHER" id="PTHR34987:SF6">
    <property type="entry name" value="ALPHA-L-RHAMNOSIDASE SIX-HAIRPIN GLYCOSIDASE DOMAIN-CONTAINING PROTEIN"/>
    <property type="match status" value="1"/>
</dbReference>
<dbReference type="AlphaFoldDB" id="A0A8H7TL18"/>
<dbReference type="InterPro" id="IPR001661">
    <property type="entry name" value="Glyco_hydro_37"/>
</dbReference>
<reference evidence="5" key="1">
    <citation type="submission" date="2021-02" db="EMBL/GenBank/DDBJ databases">
        <title>Genome sequence Cadophora malorum strain M34.</title>
        <authorList>
            <person name="Stefanovic E."/>
            <person name="Vu D."/>
            <person name="Scully C."/>
            <person name="Dijksterhuis J."/>
            <person name="Roader J."/>
            <person name="Houbraken J."/>
        </authorList>
    </citation>
    <scope>NUCLEOTIDE SEQUENCE</scope>
    <source>
        <strain evidence="5">M34</strain>
    </source>
</reference>
<dbReference type="EMBL" id="JAFJYH010000078">
    <property type="protein sequence ID" value="KAG4420713.1"/>
    <property type="molecule type" value="Genomic_DNA"/>
</dbReference>
<comment type="similarity">
    <text evidence="1">Belongs to the glycosyl hydrolase 37 family.</text>
</comment>
<dbReference type="Proteomes" id="UP000664132">
    <property type="component" value="Unassembled WGS sequence"/>
</dbReference>
<gene>
    <name evidence="5" type="ORF">IFR04_006099</name>
</gene>
<evidence type="ECO:0000256" key="2">
    <source>
        <dbReference type="ARBA" id="ARBA00012757"/>
    </source>
</evidence>
<dbReference type="Gene3D" id="1.50.10.10">
    <property type="match status" value="2"/>
</dbReference>
<dbReference type="GO" id="GO:0004555">
    <property type="term" value="F:alpha,alpha-trehalase activity"/>
    <property type="evidence" value="ECO:0007669"/>
    <property type="project" value="UniProtKB-EC"/>
</dbReference>
<sequence length="531" mass="59121">MKLPSSIFCGVAIFVYPIAATKYNEYILAPTHRAVTPPILNAVYGPVENPDALLTDVHNSNGVVFGPNSSITLNFGSRFRHQHRWYSRLQSQWGICPYQCDSASSALYDSPLWFKVPTKGQYTAEKKRQRGGFRYMSIWHNGTGSVTVRDLHVNFTASPEVEDLRDYPGYINSDSEKLNRVWYAGAYTNQLCSMDPAYGNALGIPSTDWYYNATVGHGTSVLIDGAKRDRLVWPGDIAISGPSIFVSTNSLDGIRNGIDSLFALQAPDGRLPWAGTPFTSQDNFPFSFTYHLYTLLDLYYYHLYSGDLAYLQSYWSQYNVVEMWTIAMDGIKNAINEHLWDSTQNLFFDNDINKTKSSLRPQDGNSWAVIAGVVDRERAKYISTSLAGRWVRPYGAPAPEAGATISPFASGFEVQAHFLSGNPERAMELIEFMWADFMLDDPRLTNSSFIEGYSTNGDLHYAPYDNDARVSHAHGWATGPTSALTFFAAGLQLTSAVGKTWLVQPGLGSLRRVTAGFETSMGEFSASWSKD</sequence>
<proteinExistence type="inferred from homology"/>
<accession>A0A8H7TL18</accession>
<comment type="caution">
    <text evidence="5">The sequence shown here is derived from an EMBL/GenBank/DDBJ whole genome shotgun (WGS) entry which is preliminary data.</text>
</comment>